<dbReference type="EMBL" id="CAMXCT030002802">
    <property type="protein sequence ID" value="CAL4787869.1"/>
    <property type="molecule type" value="Genomic_DNA"/>
</dbReference>
<comment type="caution">
    <text evidence="3">The sequence shown here is derived from an EMBL/GenBank/DDBJ whole genome shotgun (WGS) entry which is preliminary data.</text>
</comment>
<dbReference type="InterPro" id="IPR003959">
    <property type="entry name" value="ATPase_AAA_core"/>
</dbReference>
<name>A0A9P1D0U1_9DINO</name>
<proteinExistence type="predicted"/>
<dbReference type="SUPFAM" id="SSF52540">
    <property type="entry name" value="P-loop containing nucleoside triphosphate hydrolases"/>
    <property type="match status" value="1"/>
</dbReference>
<dbReference type="Pfam" id="PF00004">
    <property type="entry name" value="AAA"/>
    <property type="match status" value="1"/>
</dbReference>
<evidence type="ECO:0000313" key="5">
    <source>
        <dbReference type="Proteomes" id="UP001152797"/>
    </source>
</evidence>
<dbReference type="EMBL" id="CAMXCT010002802">
    <property type="protein sequence ID" value="CAI4000557.1"/>
    <property type="molecule type" value="Genomic_DNA"/>
</dbReference>
<dbReference type="GO" id="GO:0005524">
    <property type="term" value="F:ATP binding"/>
    <property type="evidence" value="ECO:0007669"/>
    <property type="project" value="InterPro"/>
</dbReference>
<organism evidence="3">
    <name type="scientific">Cladocopium goreaui</name>
    <dbReference type="NCBI Taxonomy" id="2562237"/>
    <lineage>
        <taxon>Eukaryota</taxon>
        <taxon>Sar</taxon>
        <taxon>Alveolata</taxon>
        <taxon>Dinophyceae</taxon>
        <taxon>Suessiales</taxon>
        <taxon>Symbiodiniaceae</taxon>
        <taxon>Cladocopium</taxon>
    </lineage>
</organism>
<feature type="compositionally biased region" description="Polar residues" evidence="1">
    <location>
        <begin position="1112"/>
        <end position="1122"/>
    </location>
</feature>
<dbReference type="InterPro" id="IPR027417">
    <property type="entry name" value="P-loop_NTPase"/>
</dbReference>
<reference evidence="3" key="1">
    <citation type="submission" date="2022-10" db="EMBL/GenBank/DDBJ databases">
        <authorList>
            <person name="Chen Y."/>
            <person name="Dougan E. K."/>
            <person name="Chan C."/>
            <person name="Rhodes N."/>
            <person name="Thang M."/>
        </authorList>
    </citation>
    <scope>NUCLEOTIDE SEQUENCE</scope>
</reference>
<evidence type="ECO:0000313" key="4">
    <source>
        <dbReference type="EMBL" id="CAL1153932.1"/>
    </source>
</evidence>
<gene>
    <name evidence="3" type="ORF">C1SCF055_LOCUS26667</name>
</gene>
<protein>
    <recommendedName>
        <fullName evidence="2">ATPase AAA-type core domain-containing protein</fullName>
    </recommendedName>
</protein>
<dbReference type="PROSITE" id="PS00674">
    <property type="entry name" value="AAA"/>
    <property type="match status" value="1"/>
</dbReference>
<dbReference type="GO" id="GO:0016887">
    <property type="term" value="F:ATP hydrolysis activity"/>
    <property type="evidence" value="ECO:0007669"/>
    <property type="project" value="InterPro"/>
</dbReference>
<evidence type="ECO:0000259" key="2">
    <source>
        <dbReference type="Pfam" id="PF00004"/>
    </source>
</evidence>
<evidence type="ECO:0000313" key="3">
    <source>
        <dbReference type="EMBL" id="CAI4000557.1"/>
    </source>
</evidence>
<dbReference type="Proteomes" id="UP001152797">
    <property type="component" value="Unassembled WGS sequence"/>
</dbReference>
<dbReference type="EMBL" id="CAMXCT020002802">
    <property type="protein sequence ID" value="CAL1153932.1"/>
    <property type="molecule type" value="Genomic_DNA"/>
</dbReference>
<accession>A0A9P1D0U1</accession>
<dbReference type="Gene3D" id="3.40.50.300">
    <property type="entry name" value="P-loop containing nucleotide triphosphate hydrolases"/>
    <property type="match status" value="1"/>
</dbReference>
<dbReference type="InterPro" id="IPR003960">
    <property type="entry name" value="ATPase_AAA_CS"/>
</dbReference>
<evidence type="ECO:0000256" key="1">
    <source>
        <dbReference type="SAM" id="MobiDB-lite"/>
    </source>
</evidence>
<feature type="region of interest" description="Disordered" evidence="1">
    <location>
        <begin position="1103"/>
        <end position="1126"/>
    </location>
</feature>
<keyword evidence="5" id="KW-1185">Reference proteome</keyword>
<reference evidence="4" key="2">
    <citation type="submission" date="2024-04" db="EMBL/GenBank/DDBJ databases">
        <authorList>
            <person name="Chen Y."/>
            <person name="Shah S."/>
            <person name="Dougan E. K."/>
            <person name="Thang M."/>
            <person name="Chan C."/>
        </authorList>
    </citation>
    <scope>NUCLEOTIDE SEQUENCE [LARGE SCALE GENOMIC DNA]</scope>
</reference>
<dbReference type="AlphaFoldDB" id="A0A9P1D0U1"/>
<feature type="domain" description="ATPase AAA-type core" evidence="2">
    <location>
        <begin position="390"/>
        <end position="460"/>
    </location>
</feature>
<sequence length="1200" mass="131256">MEPADRMQLHCHCQESCVERLQQVPGRLLAHRFQLFCAGLREVLNQAGQHDYRAPCFVHPSFDGMLVQFLYADDDVIQCIALTFPEDNPIRFVMQGPEPAGNFAGRTGDYLEPVQWSMWARPMGIVFVEIVHHPALEHHGRAVDHFVSFMCPRPTNLSTARGRAPGALHVRMTGTGTLANRFWPLVQASGLTEPTHTGECARNVARLLQYPVKEFRYTVTLNEIHIESASDENPGGVRLTCANELIPEQLAFAEVAFEEASRTDEQEPLSAVTYRLVLEVLGSTGNLPMLQRQIVNNALQNHLLDDRGVKILNDKAETTLRPMSFSPSVHLELILVIRCSHAGLRPMEIRSAASFASRYLGDTEDCQPLPALKTFIASNHLNVWIAQFYEEMLTTIFKGAHEHPDVPHVMIIEEIEALAETRSSEIDKTKNVLLLCTTNRRAALDPAFTRVGRVSVEIFCGKLNAEKATDLIHSTFTKLGFAALIKEELDHELRENQVLLTNLSGAQVRGLAENVLRGYQEQGLIVRQLTASDIINHLKGALHNLIGSSNDPDLFSFSSGDAGAMFADQKSEQYLLESCENGRLSGRMLHHREHVWVEGQKQAVRELALKEPIKGPAAVYHLALLLQKISRANTATVVDSRRKEFLQHDKSPFDLVVECSENARDRGTVVIVDVDDLAGIMVDQQTQRGSSRQKAEGGMQETTAQSFHVAREHALQNIISFSRSLAQRVQPSGNTFCLCVLSTAHPFILRRLGHGMIFGLPEAPFNPPLYSQLGYEVLDSTGVSKVQRVQSGQDGFIPLVSPLVAKDAEPLLVEVTIHSIKDDLEFGFTSPVNVPSGTLVSSKSAATLTWKEWHLHSRGQSKPLKEKPEQHPDLPQVIFLIQQDSWLAVGWLSKAGAPILSEDLGVDLGGVAHPFISLKTPADTASVKVYGGLGNFPLRYLEAYQNVLAKDRGVLVFALPYSEYSESAMERLPWYEATIPDGVRTIRITACGPGGRGAKGVADQKNGAGGASGAVVDATFSVTAGAKKLCVELGAHLNPKDTNLKPASSTKIYESETGQRDIANVRRDVLLEAGGGGLQDIVGEGFAKTSDFMQLTSAVVKKGNPGEKASPMMTNSWENTPNGGAASWPKEILEMIQRKFPVIDTKNCYGQTRQQRFVPQIGGGGPGGSHNGGGIPGAFTGAPGACVIQFDPPPQATEGN</sequence>